<dbReference type="Proteomes" id="UP000886861">
    <property type="component" value="Unassembled WGS sequence"/>
</dbReference>
<dbReference type="InterPro" id="IPR036764">
    <property type="entry name" value="Peptidase_Prp_sf"/>
</dbReference>
<evidence type="ECO:0000256" key="5">
    <source>
        <dbReference type="ARBA" id="ARBA00044503"/>
    </source>
</evidence>
<dbReference type="InterPro" id="IPR007422">
    <property type="entry name" value="Peptidase_Prp"/>
</dbReference>
<reference evidence="7" key="2">
    <citation type="journal article" date="2021" name="PeerJ">
        <title>Extensive microbial diversity within the chicken gut microbiome revealed by metagenomics and culture.</title>
        <authorList>
            <person name="Gilroy R."/>
            <person name="Ravi A."/>
            <person name="Getino M."/>
            <person name="Pursley I."/>
            <person name="Horton D.L."/>
            <person name="Alikhan N.F."/>
            <person name="Baker D."/>
            <person name="Gharbi K."/>
            <person name="Hall N."/>
            <person name="Watson M."/>
            <person name="Adriaenssens E.M."/>
            <person name="Foster-Nyarko E."/>
            <person name="Jarju S."/>
            <person name="Secka A."/>
            <person name="Antonio M."/>
            <person name="Oren A."/>
            <person name="Chaudhuri R.R."/>
            <person name="La Ragione R."/>
            <person name="Hildebrand F."/>
            <person name="Pallen M.J."/>
        </authorList>
    </citation>
    <scope>NUCLEOTIDE SEQUENCE</scope>
    <source>
        <strain evidence="7">CHK186-9395</strain>
    </source>
</reference>
<evidence type="ECO:0000256" key="4">
    <source>
        <dbReference type="ARBA" id="ARBA00022807"/>
    </source>
</evidence>
<sequence length="107" mass="12106">MTTVKFFKDKNIYTGFECFGHTAFSDVGTDILCSAISALTQSTYLGLSKVLNLKCDMEKHDGYFKVIVLEDQLKAQDLFKTLKLALEDIKLGNEKYIQINTIKRSAK</sequence>
<dbReference type="Pfam" id="PF04327">
    <property type="entry name" value="Peptidase_Prp"/>
    <property type="match status" value="1"/>
</dbReference>
<dbReference type="EMBL" id="DVOJ01000005">
    <property type="protein sequence ID" value="HIV01195.1"/>
    <property type="molecule type" value="Genomic_DNA"/>
</dbReference>
<keyword evidence="4" id="KW-0788">Thiol protease</keyword>
<keyword evidence="2 7" id="KW-0645">Protease</keyword>
<dbReference type="AlphaFoldDB" id="A0A9D1SY95"/>
<gene>
    <name evidence="7" type="ORF">IAA62_01395</name>
</gene>
<comment type="caution">
    <text evidence="7">The sequence shown here is derived from an EMBL/GenBank/DDBJ whole genome shotgun (WGS) entry which is preliminary data.</text>
</comment>
<comment type="similarity">
    <text evidence="5">Belongs to the Prp family.</text>
</comment>
<dbReference type="GO" id="GO:0008234">
    <property type="term" value="F:cysteine-type peptidase activity"/>
    <property type="evidence" value="ECO:0007669"/>
    <property type="project" value="UniProtKB-KW"/>
</dbReference>
<organism evidence="7 8">
    <name type="scientific">Candidatus Caccopulliclostridium gallistercoris</name>
    <dbReference type="NCBI Taxonomy" id="2840719"/>
    <lineage>
        <taxon>Bacteria</taxon>
        <taxon>Bacillati</taxon>
        <taxon>Bacillota</taxon>
        <taxon>Clostridia</taxon>
        <taxon>Candidatus Caccopulliclostridium</taxon>
    </lineage>
</organism>
<evidence type="ECO:0000256" key="3">
    <source>
        <dbReference type="ARBA" id="ARBA00022801"/>
    </source>
</evidence>
<keyword evidence="3" id="KW-0378">Hydrolase</keyword>
<evidence type="ECO:0000313" key="8">
    <source>
        <dbReference type="Proteomes" id="UP000886861"/>
    </source>
</evidence>
<dbReference type="PANTHER" id="PTHR39178:SF1">
    <property type="entry name" value="RIBOSOMAL-PROCESSING CYSTEINE PROTEASE PRP"/>
    <property type="match status" value="1"/>
</dbReference>
<dbReference type="CDD" id="cd16332">
    <property type="entry name" value="Prp-like"/>
    <property type="match status" value="1"/>
</dbReference>
<evidence type="ECO:0000256" key="2">
    <source>
        <dbReference type="ARBA" id="ARBA00022670"/>
    </source>
</evidence>
<name>A0A9D1SY95_9FIRM</name>
<dbReference type="GO" id="GO:0042254">
    <property type="term" value="P:ribosome biogenesis"/>
    <property type="evidence" value="ECO:0007669"/>
    <property type="project" value="UniProtKB-KW"/>
</dbReference>
<dbReference type="SUPFAM" id="SSF118010">
    <property type="entry name" value="TM1457-like"/>
    <property type="match status" value="1"/>
</dbReference>
<keyword evidence="1" id="KW-0690">Ribosome biogenesis</keyword>
<accession>A0A9D1SY95</accession>
<evidence type="ECO:0000313" key="7">
    <source>
        <dbReference type="EMBL" id="HIV01195.1"/>
    </source>
</evidence>
<dbReference type="PANTHER" id="PTHR39178">
    <property type="entry name" value="HYPOTHETICAL RIBOSOME-ASSOCIATED PROTEIN"/>
    <property type="match status" value="1"/>
</dbReference>
<dbReference type="Gene3D" id="3.30.70.1490">
    <property type="entry name" value="Cysteine protease Prp"/>
    <property type="match status" value="1"/>
</dbReference>
<evidence type="ECO:0000256" key="1">
    <source>
        <dbReference type="ARBA" id="ARBA00022517"/>
    </source>
</evidence>
<protein>
    <recommendedName>
        <fullName evidence="6">Ribosomal processing cysteine protease Prp</fullName>
    </recommendedName>
</protein>
<dbReference type="GO" id="GO:0006508">
    <property type="term" value="P:proteolysis"/>
    <property type="evidence" value="ECO:0007669"/>
    <property type="project" value="UniProtKB-KW"/>
</dbReference>
<reference evidence="7" key="1">
    <citation type="submission" date="2020-10" db="EMBL/GenBank/DDBJ databases">
        <authorList>
            <person name="Gilroy R."/>
        </authorList>
    </citation>
    <scope>NUCLEOTIDE SEQUENCE</scope>
    <source>
        <strain evidence="7">CHK186-9395</strain>
    </source>
</reference>
<evidence type="ECO:0000256" key="6">
    <source>
        <dbReference type="ARBA" id="ARBA00044538"/>
    </source>
</evidence>
<proteinExistence type="inferred from homology"/>